<dbReference type="AlphaFoldDB" id="A0A5B9Y4B7"/>
<protein>
    <submittedName>
        <fullName evidence="1">Uncharacterized protein</fullName>
    </submittedName>
</protein>
<dbReference type="KEGG" id="schi:SCHIN_v1c06030"/>
<organism evidence="1 2">
    <name type="scientific">Spiroplasma chinense</name>
    <dbReference type="NCBI Taxonomy" id="216932"/>
    <lineage>
        <taxon>Bacteria</taxon>
        <taxon>Bacillati</taxon>
        <taxon>Mycoplasmatota</taxon>
        <taxon>Mollicutes</taxon>
        <taxon>Entomoplasmatales</taxon>
        <taxon>Spiroplasmataceae</taxon>
        <taxon>Spiroplasma</taxon>
    </lineage>
</organism>
<evidence type="ECO:0000313" key="1">
    <source>
        <dbReference type="EMBL" id="QEH61800.1"/>
    </source>
</evidence>
<sequence length="231" mass="27652">MLNRFKAYKITENDIKNLKNITPFWSKELEKDLKKLTLWLRKFQKDPINFPLRFTTNYEEYPTLFQDINNYSNFFNQKYKFIKESPRIYRKFFKFVQTYSKTLGEIKAIELICVYLNEINKQDIGEKNKLFVNIVNDEVINYLELYKKDILAQLPGDDYVKLCFDNIIRPETTIISMDLIVSSMMRYWKALAKRKKIDETMFIDLSSITVELYSFIAGMFTICSTFSTSVY</sequence>
<keyword evidence="2" id="KW-1185">Reference proteome</keyword>
<gene>
    <name evidence="1" type="ORF">SCHIN_v1c06030</name>
</gene>
<dbReference type="EMBL" id="CP043026">
    <property type="protein sequence ID" value="QEH61800.1"/>
    <property type="molecule type" value="Genomic_DNA"/>
</dbReference>
<evidence type="ECO:0000313" key="2">
    <source>
        <dbReference type="Proteomes" id="UP000323144"/>
    </source>
</evidence>
<proteinExistence type="predicted"/>
<name>A0A5B9Y4B7_9MOLU</name>
<accession>A0A5B9Y4B7</accession>
<dbReference type="RefSeq" id="WP_166508185.1">
    <property type="nucleotide sequence ID" value="NZ_CP043026.1"/>
</dbReference>
<reference evidence="1 2" key="1">
    <citation type="submission" date="2019-08" db="EMBL/GenBank/DDBJ databases">
        <title>Complete genome sequence of Spiroplasma chinense CCH (DSM 19755).</title>
        <authorList>
            <person name="Shen H.-Y."/>
            <person name="Lin Y.-C."/>
            <person name="Chou L."/>
            <person name="Kuo C.-H."/>
        </authorList>
    </citation>
    <scope>NUCLEOTIDE SEQUENCE [LARGE SCALE GENOMIC DNA]</scope>
    <source>
        <strain evidence="1 2">CCH</strain>
    </source>
</reference>
<dbReference type="Proteomes" id="UP000323144">
    <property type="component" value="Chromosome"/>
</dbReference>